<sequence>MKRTYTASILALGLILPAIPAQAQDTTTPPPPVAAPGQGDCESGVYNTQGQCEEQSDTDGSNVRPGENDPNNPSTPSNPNDPNNPGDGDNQDAPGDGAGADDGAGGAGTPN</sequence>
<reference evidence="3" key="2">
    <citation type="submission" date="2020-09" db="EMBL/GenBank/DDBJ databases">
        <authorList>
            <person name="Sun Q."/>
            <person name="Zhou Y."/>
        </authorList>
    </citation>
    <scope>NUCLEOTIDE SEQUENCE</scope>
    <source>
        <strain evidence="3">CGMCC 1.15320</strain>
    </source>
</reference>
<protein>
    <submittedName>
        <fullName evidence="3">Uncharacterized protein</fullName>
    </submittedName>
</protein>
<evidence type="ECO:0000313" key="3">
    <source>
        <dbReference type="EMBL" id="GGA58418.1"/>
    </source>
</evidence>
<evidence type="ECO:0000256" key="1">
    <source>
        <dbReference type="SAM" id="MobiDB-lite"/>
    </source>
</evidence>
<organism evidence="3 4">
    <name type="scientific">Nitratireductor aestuarii</name>
    <dbReference type="NCBI Taxonomy" id="1735103"/>
    <lineage>
        <taxon>Bacteria</taxon>
        <taxon>Pseudomonadati</taxon>
        <taxon>Pseudomonadota</taxon>
        <taxon>Alphaproteobacteria</taxon>
        <taxon>Hyphomicrobiales</taxon>
        <taxon>Phyllobacteriaceae</taxon>
        <taxon>Nitratireductor</taxon>
    </lineage>
</organism>
<keyword evidence="2" id="KW-0732">Signal</keyword>
<keyword evidence="4" id="KW-1185">Reference proteome</keyword>
<feature type="compositionally biased region" description="Gly residues" evidence="1">
    <location>
        <begin position="96"/>
        <end position="111"/>
    </location>
</feature>
<accession>A0A916RJ68</accession>
<feature type="chain" id="PRO_5037436399" evidence="2">
    <location>
        <begin position="24"/>
        <end position="111"/>
    </location>
</feature>
<dbReference type="EMBL" id="BMIF01000002">
    <property type="protein sequence ID" value="GGA58418.1"/>
    <property type="molecule type" value="Genomic_DNA"/>
</dbReference>
<dbReference type="AlphaFoldDB" id="A0A916RJ68"/>
<name>A0A916RJ68_9HYPH</name>
<feature type="compositionally biased region" description="Low complexity" evidence="1">
    <location>
        <begin position="68"/>
        <end position="95"/>
    </location>
</feature>
<proteinExistence type="predicted"/>
<evidence type="ECO:0000313" key="4">
    <source>
        <dbReference type="Proteomes" id="UP000636264"/>
    </source>
</evidence>
<reference evidence="3" key="1">
    <citation type="journal article" date="2014" name="Int. J. Syst. Evol. Microbiol.">
        <title>Complete genome sequence of Corynebacterium casei LMG S-19264T (=DSM 44701T), isolated from a smear-ripened cheese.</title>
        <authorList>
            <consortium name="US DOE Joint Genome Institute (JGI-PGF)"/>
            <person name="Walter F."/>
            <person name="Albersmeier A."/>
            <person name="Kalinowski J."/>
            <person name="Ruckert C."/>
        </authorList>
    </citation>
    <scope>NUCLEOTIDE SEQUENCE</scope>
    <source>
        <strain evidence="3">CGMCC 1.15320</strain>
    </source>
</reference>
<comment type="caution">
    <text evidence="3">The sequence shown here is derived from an EMBL/GenBank/DDBJ whole genome shotgun (WGS) entry which is preliminary data.</text>
</comment>
<feature type="region of interest" description="Disordered" evidence="1">
    <location>
        <begin position="22"/>
        <end position="111"/>
    </location>
</feature>
<feature type="signal peptide" evidence="2">
    <location>
        <begin position="1"/>
        <end position="23"/>
    </location>
</feature>
<feature type="compositionally biased region" description="Polar residues" evidence="1">
    <location>
        <begin position="45"/>
        <end position="61"/>
    </location>
</feature>
<evidence type="ECO:0000256" key="2">
    <source>
        <dbReference type="SAM" id="SignalP"/>
    </source>
</evidence>
<dbReference type="Proteomes" id="UP000636264">
    <property type="component" value="Unassembled WGS sequence"/>
</dbReference>
<dbReference type="RefSeq" id="WP_188719856.1">
    <property type="nucleotide sequence ID" value="NZ_BMIF01000002.1"/>
</dbReference>
<gene>
    <name evidence="3" type="ORF">GCM10011385_10060</name>
</gene>